<sequence>MRLCKASAQQRRLSSTRPHRAQRGDCDCALPEFDLSGLTDCLDLFEPRRRRDNRRQRPNNEQ</sequence>
<comment type="caution">
    <text evidence="2">The sequence shown here is derived from an EMBL/GenBank/DDBJ whole genome shotgun (WGS) entry which is preliminary data.</text>
</comment>
<reference evidence="3" key="1">
    <citation type="submission" date="2015-03" db="EMBL/GenBank/DDBJ databases">
        <title>Draft genome sequence of a novel methanotroph (Sn10-6) isolated from flooded ricefield rhizosphere in India.</title>
        <authorList>
            <person name="Pandit P.S."/>
            <person name="Pore S.D."/>
            <person name="Arora P."/>
            <person name="Kapse N.G."/>
            <person name="Dhakephalkar P.K."/>
            <person name="Rahalkar M.C."/>
        </authorList>
    </citation>
    <scope>NUCLEOTIDE SEQUENCE [LARGE SCALE GENOMIC DNA]</scope>
    <source>
        <strain evidence="3">Sn10-6</strain>
    </source>
</reference>
<dbReference type="AlphaFoldDB" id="A0A0F3IHL3"/>
<accession>A0A0F3IHL3</accession>
<evidence type="ECO:0000313" key="2">
    <source>
        <dbReference type="EMBL" id="KJV06236.1"/>
    </source>
</evidence>
<dbReference type="EMBL" id="LAJX01000124">
    <property type="protein sequence ID" value="KJV06236.1"/>
    <property type="molecule type" value="Genomic_DNA"/>
</dbReference>
<evidence type="ECO:0000256" key="1">
    <source>
        <dbReference type="SAM" id="MobiDB-lite"/>
    </source>
</evidence>
<gene>
    <name evidence="2" type="ORF">VZ94_12715</name>
</gene>
<protein>
    <submittedName>
        <fullName evidence="2">Uncharacterized protein</fullName>
    </submittedName>
</protein>
<keyword evidence="3" id="KW-1185">Reference proteome</keyword>
<evidence type="ECO:0000313" key="3">
    <source>
        <dbReference type="Proteomes" id="UP000033684"/>
    </source>
</evidence>
<name>A0A0F3IHL3_9GAMM</name>
<feature type="compositionally biased region" description="Polar residues" evidence="1">
    <location>
        <begin position="7"/>
        <end position="16"/>
    </location>
</feature>
<feature type="region of interest" description="Disordered" evidence="1">
    <location>
        <begin position="1"/>
        <end position="23"/>
    </location>
</feature>
<proteinExistence type="predicted"/>
<reference evidence="2 3" key="2">
    <citation type="journal article" date="2016" name="Microb. Ecol.">
        <title>Genome Characteristics of a Novel Type I Methanotroph (Sn10-6) Isolated from a Flooded Indian Rice Field.</title>
        <authorList>
            <person name="Rahalkar M.C."/>
            <person name="Pandit P.S."/>
            <person name="Dhakephalkar P.K."/>
            <person name="Pore S."/>
            <person name="Arora P."/>
            <person name="Kapse N."/>
        </authorList>
    </citation>
    <scope>NUCLEOTIDE SEQUENCE [LARGE SCALE GENOMIC DNA]</scope>
    <source>
        <strain evidence="2 3">Sn10-6</strain>
    </source>
</reference>
<organism evidence="2 3">
    <name type="scientific">Methylocucumis oryzae</name>
    <dbReference type="NCBI Taxonomy" id="1632867"/>
    <lineage>
        <taxon>Bacteria</taxon>
        <taxon>Pseudomonadati</taxon>
        <taxon>Pseudomonadota</taxon>
        <taxon>Gammaproteobacteria</taxon>
        <taxon>Methylococcales</taxon>
        <taxon>Methylococcaceae</taxon>
        <taxon>Methylocucumis</taxon>
    </lineage>
</organism>
<dbReference type="Proteomes" id="UP000033684">
    <property type="component" value="Unassembled WGS sequence"/>
</dbReference>